<feature type="region of interest" description="Disordered" evidence="1">
    <location>
        <begin position="1"/>
        <end position="27"/>
    </location>
</feature>
<feature type="region of interest" description="Disordered" evidence="1">
    <location>
        <begin position="146"/>
        <end position="175"/>
    </location>
</feature>
<evidence type="ECO:0000256" key="1">
    <source>
        <dbReference type="SAM" id="MobiDB-lite"/>
    </source>
</evidence>
<accession>A0AA88TH13</accession>
<sequence>MKSLGPGRGRKSPADSHIERVQSPPAGSRDITIWSEAYTACWACQKDGALFTTHFCPSSLSSGETLTIQPSVHSRLPHKSPPTARIVPFIGRREEPDGHQSSGIVQNIDFHSKPASDGECLTRLLCPGSPLGSGQWPERSLKLQRIESQSRQGANSGGWDCLHGAGGVGDGSRES</sequence>
<protein>
    <submittedName>
        <fullName evidence="2">Uncharacterized protein</fullName>
    </submittedName>
</protein>
<gene>
    <name evidence="2" type="ORF">Q8A67_018066</name>
</gene>
<name>A0AA88TH13_9TELE</name>
<reference evidence="2" key="1">
    <citation type="submission" date="2023-08" db="EMBL/GenBank/DDBJ databases">
        <title>Chromosome-level Genome Assembly of mud carp (Cirrhinus molitorella).</title>
        <authorList>
            <person name="Liu H."/>
        </authorList>
    </citation>
    <scope>NUCLEOTIDE SEQUENCE</scope>
    <source>
        <strain evidence="2">Prfri</strain>
        <tissue evidence="2">Muscle</tissue>
    </source>
</reference>
<comment type="caution">
    <text evidence="2">The sequence shown here is derived from an EMBL/GenBank/DDBJ whole genome shotgun (WGS) entry which is preliminary data.</text>
</comment>
<dbReference type="EMBL" id="JAUYZG010000018">
    <property type="protein sequence ID" value="KAK2880798.1"/>
    <property type="molecule type" value="Genomic_DNA"/>
</dbReference>
<organism evidence="2 3">
    <name type="scientific">Cirrhinus molitorella</name>
    <name type="common">mud carp</name>
    <dbReference type="NCBI Taxonomy" id="172907"/>
    <lineage>
        <taxon>Eukaryota</taxon>
        <taxon>Metazoa</taxon>
        <taxon>Chordata</taxon>
        <taxon>Craniata</taxon>
        <taxon>Vertebrata</taxon>
        <taxon>Euteleostomi</taxon>
        <taxon>Actinopterygii</taxon>
        <taxon>Neopterygii</taxon>
        <taxon>Teleostei</taxon>
        <taxon>Ostariophysi</taxon>
        <taxon>Cypriniformes</taxon>
        <taxon>Cyprinidae</taxon>
        <taxon>Labeoninae</taxon>
        <taxon>Labeonini</taxon>
        <taxon>Cirrhinus</taxon>
    </lineage>
</organism>
<keyword evidence="3" id="KW-1185">Reference proteome</keyword>
<feature type="compositionally biased region" description="Gly residues" evidence="1">
    <location>
        <begin position="164"/>
        <end position="175"/>
    </location>
</feature>
<evidence type="ECO:0000313" key="3">
    <source>
        <dbReference type="Proteomes" id="UP001187343"/>
    </source>
</evidence>
<evidence type="ECO:0000313" key="2">
    <source>
        <dbReference type="EMBL" id="KAK2880798.1"/>
    </source>
</evidence>
<dbReference type="Proteomes" id="UP001187343">
    <property type="component" value="Unassembled WGS sequence"/>
</dbReference>
<proteinExistence type="predicted"/>
<dbReference type="AlphaFoldDB" id="A0AA88TH13"/>